<keyword evidence="4" id="KW-1185">Reference proteome</keyword>
<dbReference type="OrthoDB" id="3354538at2"/>
<evidence type="ECO:0000259" key="2">
    <source>
        <dbReference type="Pfam" id="PF03703"/>
    </source>
</evidence>
<name>A0A077M6J9_9MICO</name>
<protein>
    <recommendedName>
        <fullName evidence="2">YdbS-like PH domain-containing protein</fullName>
    </recommendedName>
</protein>
<organism evidence="3 4">
    <name type="scientific">Nostocoides jenkinsii Ben 74</name>
    <dbReference type="NCBI Taxonomy" id="1193518"/>
    <lineage>
        <taxon>Bacteria</taxon>
        <taxon>Bacillati</taxon>
        <taxon>Actinomycetota</taxon>
        <taxon>Actinomycetes</taxon>
        <taxon>Micrococcales</taxon>
        <taxon>Intrasporangiaceae</taxon>
        <taxon>Nostocoides</taxon>
    </lineage>
</organism>
<feature type="domain" description="YdbS-like PH" evidence="2">
    <location>
        <begin position="93"/>
        <end position="157"/>
    </location>
</feature>
<dbReference type="AlphaFoldDB" id="A0A077M6J9"/>
<accession>A0A077M6J9</accession>
<dbReference type="PANTHER" id="PTHR37938:SF1">
    <property type="entry name" value="BLL0215 PROTEIN"/>
    <property type="match status" value="1"/>
</dbReference>
<dbReference type="EMBL" id="CAJC01000058">
    <property type="protein sequence ID" value="CCI52234.1"/>
    <property type="molecule type" value="Genomic_DNA"/>
</dbReference>
<reference evidence="3 4" key="1">
    <citation type="journal article" date="2013" name="ISME J.">
        <title>A metabolic model for members of the genus Tetrasphaera involved in enhanced biological phosphorus removal.</title>
        <authorList>
            <person name="Kristiansen R."/>
            <person name="Nguyen H.T.T."/>
            <person name="Saunders A.M."/>
            <person name="Nielsen J.L."/>
            <person name="Wimmer R."/>
            <person name="Le V.Q."/>
            <person name="McIlroy S.J."/>
            <person name="Petrovski S."/>
            <person name="Seviour R.J."/>
            <person name="Calteau A."/>
            <person name="Nielsen K.L."/>
            <person name="Nielsen P.H."/>
        </authorList>
    </citation>
    <scope>NUCLEOTIDE SEQUENCE [LARGE SCALE GENOMIC DNA]</scope>
    <source>
        <strain evidence="3 4">Ben 74</strain>
    </source>
</reference>
<evidence type="ECO:0000313" key="4">
    <source>
        <dbReference type="Proteomes" id="UP000035720"/>
    </source>
</evidence>
<comment type="caution">
    <text evidence="3">The sequence shown here is derived from an EMBL/GenBank/DDBJ whole genome shotgun (WGS) entry which is preliminary data.</text>
</comment>
<dbReference type="InterPro" id="IPR005182">
    <property type="entry name" value="YdbS-like_PH"/>
</dbReference>
<evidence type="ECO:0000256" key="1">
    <source>
        <dbReference type="SAM" id="MobiDB-lite"/>
    </source>
</evidence>
<dbReference type="STRING" id="1193518.BN13_1500013"/>
<dbReference type="Pfam" id="PF03703">
    <property type="entry name" value="bPH_2"/>
    <property type="match status" value="1"/>
</dbReference>
<proteinExistence type="predicted"/>
<feature type="region of interest" description="Disordered" evidence="1">
    <location>
        <begin position="191"/>
        <end position="256"/>
    </location>
</feature>
<dbReference type="RefSeq" id="WP_048548343.1">
    <property type="nucleotide sequence ID" value="NZ_HF571038.1"/>
</dbReference>
<dbReference type="Proteomes" id="UP000035720">
    <property type="component" value="Unassembled WGS sequence"/>
</dbReference>
<dbReference type="PANTHER" id="PTHR37938">
    <property type="entry name" value="BLL0215 PROTEIN"/>
    <property type="match status" value="1"/>
</dbReference>
<sequence>MSEPPQVSGWIEYPLIREASAELERTLVAGEELYLNVPRHPACLWKPVALSLLIGAVVLTTIADGELPSGLLLIALVLSLAWLAWEEAERRHETFVATDQRILKIEGLIAKRTPVMRRGKVTDLSLRRSLIGRICNYGTIMIESAGQDQALNKIEYVRYPSQTFRRLNALTSGQIVVAHNPRPGGAALVGRKVRKRAHGTDKPRRPVPMGDPTKPVHRAAGSRDVGPGPDTDEFPPVRRPEGKITPKYPTPGEEQP</sequence>
<gene>
    <name evidence="3" type="ORF">BN13_1500013</name>
</gene>
<feature type="compositionally biased region" description="Basic and acidic residues" evidence="1">
    <location>
        <begin position="235"/>
        <end position="244"/>
    </location>
</feature>
<evidence type="ECO:0000313" key="3">
    <source>
        <dbReference type="EMBL" id="CCI52234.1"/>
    </source>
</evidence>